<feature type="domain" description="Tetrapyrrole methylase" evidence="5">
    <location>
        <begin position="5"/>
        <end position="238"/>
    </location>
</feature>
<sequence length="274" mass="31002">MKKGKLFVIGTGPGGPDQTTLEALRCIEMADIILCPEETKKHFASYIDKKPVFCNPWKGLFDYKGKPWRELVHSDPSLIESFKKERIRIREEIVGYVKEKMANGKNVALLENGDPCLFGPSHWFIEGFEVDEVDILPGVGTFSAAMAALKKSSIPAYDTRFVLQTSPLFLTENDQDNDIFEDLSRYPATMVFYMALWNLENLIKRLTDHYPENLPVAVIYHLGHDEKQNIVQGTLKNITEKVQGIKEDFAGLIIVGKCLEGAGYRSKTENLVRI</sequence>
<dbReference type="GO" id="GO:0019354">
    <property type="term" value="P:siroheme biosynthetic process"/>
    <property type="evidence" value="ECO:0007669"/>
    <property type="project" value="TreeGrafter"/>
</dbReference>
<dbReference type="InterPro" id="IPR014777">
    <property type="entry name" value="4pyrrole_Mease_sub1"/>
</dbReference>
<protein>
    <submittedName>
        <fullName evidence="6">Methyltransferase</fullName>
    </submittedName>
</protein>
<reference evidence="6" key="1">
    <citation type="journal article" date="2008" name="Appl. Microbiol. Biotechnol.">
        <title>Subtractive hybridization and random arbitrarily primed PCR analyses of a benzoate-assimilating bacterium, Desulfotignum balticum.</title>
        <authorList>
            <person name="Habe H."/>
            <person name="Kobuna A."/>
            <person name="Hosoda A."/>
            <person name="Kouzuma A."/>
            <person name="Yamane H."/>
            <person name="Nojiri H."/>
            <person name="Omori T."/>
            <person name="Watanabe K."/>
        </authorList>
    </citation>
    <scope>NUCLEOTIDE SEQUENCE</scope>
    <source>
        <strain evidence="6">DSM 7044</strain>
    </source>
</reference>
<dbReference type="SUPFAM" id="SSF53790">
    <property type="entry name" value="Tetrapyrrole methylase"/>
    <property type="match status" value="1"/>
</dbReference>
<dbReference type="InterPro" id="IPR035996">
    <property type="entry name" value="4pyrrol_Methylase_sf"/>
</dbReference>
<dbReference type="GO" id="GO:0032259">
    <property type="term" value="P:methylation"/>
    <property type="evidence" value="ECO:0007669"/>
    <property type="project" value="UniProtKB-KW"/>
</dbReference>
<evidence type="ECO:0000256" key="1">
    <source>
        <dbReference type="ARBA" id="ARBA00022603"/>
    </source>
</evidence>
<evidence type="ECO:0000313" key="6">
    <source>
        <dbReference type="EMBL" id="BAG28261.1"/>
    </source>
</evidence>
<dbReference type="InterPro" id="IPR050161">
    <property type="entry name" value="Siro_Cobalamin_biosynth"/>
</dbReference>
<dbReference type="EMBL" id="AB368180">
    <property type="protein sequence ID" value="BAG28261.1"/>
    <property type="molecule type" value="Genomic_DNA"/>
</dbReference>
<dbReference type="InterPro" id="IPR000878">
    <property type="entry name" value="4pyrrol_Mease"/>
</dbReference>
<dbReference type="CDD" id="cd11724">
    <property type="entry name" value="TP_methylase"/>
    <property type="match status" value="1"/>
</dbReference>
<dbReference type="Gene3D" id="3.30.950.10">
    <property type="entry name" value="Methyltransferase, Cobalt-precorrin-4 Transmethylase, Domain 2"/>
    <property type="match status" value="1"/>
</dbReference>
<evidence type="ECO:0000256" key="2">
    <source>
        <dbReference type="ARBA" id="ARBA00022679"/>
    </source>
</evidence>
<keyword evidence="2 6" id="KW-0808">Transferase</keyword>
<organism evidence="6">
    <name type="scientific">Desulfotignum balticum</name>
    <dbReference type="NCBI Taxonomy" id="115781"/>
    <lineage>
        <taxon>Bacteria</taxon>
        <taxon>Pseudomonadati</taxon>
        <taxon>Thermodesulfobacteriota</taxon>
        <taxon>Desulfobacteria</taxon>
        <taxon>Desulfobacterales</taxon>
        <taxon>Desulfobacteraceae</taxon>
        <taxon>Desulfotignum</taxon>
    </lineage>
</organism>
<dbReference type="PANTHER" id="PTHR45790:SF3">
    <property type="entry name" value="S-ADENOSYL-L-METHIONINE-DEPENDENT UROPORPHYRINOGEN III METHYLTRANSFERASE, CHLOROPLASTIC"/>
    <property type="match status" value="1"/>
</dbReference>
<accession>B2DD72</accession>
<evidence type="ECO:0000256" key="4">
    <source>
        <dbReference type="ARBA" id="ARBA00023244"/>
    </source>
</evidence>
<dbReference type="GO" id="GO:0004851">
    <property type="term" value="F:uroporphyrin-III C-methyltransferase activity"/>
    <property type="evidence" value="ECO:0007669"/>
    <property type="project" value="TreeGrafter"/>
</dbReference>
<proteinExistence type="predicted"/>
<dbReference type="AlphaFoldDB" id="B2DD72"/>
<name>B2DD72_9BACT</name>
<keyword evidence="3" id="KW-0949">S-adenosyl-L-methionine</keyword>
<dbReference type="PANTHER" id="PTHR45790">
    <property type="entry name" value="SIROHEME SYNTHASE-RELATED"/>
    <property type="match status" value="1"/>
</dbReference>
<evidence type="ECO:0000256" key="3">
    <source>
        <dbReference type="ARBA" id="ARBA00022691"/>
    </source>
</evidence>
<dbReference type="InterPro" id="IPR014776">
    <property type="entry name" value="4pyrrole_Mease_sub2"/>
</dbReference>
<evidence type="ECO:0000259" key="5">
    <source>
        <dbReference type="Pfam" id="PF00590"/>
    </source>
</evidence>
<dbReference type="Gene3D" id="3.40.1010.10">
    <property type="entry name" value="Cobalt-precorrin-4 Transmethylase, Domain 1"/>
    <property type="match status" value="1"/>
</dbReference>
<keyword evidence="1 6" id="KW-0489">Methyltransferase</keyword>
<keyword evidence="4" id="KW-0627">Porphyrin biosynthesis</keyword>
<dbReference type="Pfam" id="PF00590">
    <property type="entry name" value="TP_methylase"/>
    <property type="match status" value="1"/>
</dbReference>